<dbReference type="Proteomes" id="UP000274201">
    <property type="component" value="Chromosome"/>
</dbReference>
<protein>
    <submittedName>
        <fullName evidence="1">Uncharacterized protein</fullName>
    </submittedName>
</protein>
<reference evidence="1 2" key="1">
    <citation type="submission" date="2018-12" db="EMBL/GenBank/DDBJ databases">
        <authorList>
            <consortium name="Pathogen Informatics"/>
        </authorList>
    </citation>
    <scope>NUCLEOTIDE SEQUENCE [LARGE SCALE GENOMIC DNA]</scope>
    <source>
        <strain evidence="1 2">NCTC12905</strain>
    </source>
</reference>
<evidence type="ECO:0000313" key="1">
    <source>
        <dbReference type="EMBL" id="VEJ44446.1"/>
    </source>
</evidence>
<dbReference type="EMBL" id="LR134529">
    <property type="protein sequence ID" value="VEJ44446.1"/>
    <property type="molecule type" value="Genomic_DNA"/>
</dbReference>
<proteinExistence type="predicted"/>
<organism evidence="1 2">
    <name type="scientific">Bartonella vinsonii</name>
    <name type="common">Rochalimaea vinsonii</name>
    <dbReference type="NCBI Taxonomy" id="33047"/>
    <lineage>
        <taxon>Bacteria</taxon>
        <taxon>Pseudomonadati</taxon>
        <taxon>Pseudomonadota</taxon>
        <taxon>Alphaproteobacteria</taxon>
        <taxon>Hyphomicrobiales</taxon>
        <taxon>Bartonellaceae</taxon>
        <taxon>Bartonella</taxon>
    </lineage>
</organism>
<gene>
    <name evidence="1" type="ORF">NCTC12905_00082</name>
</gene>
<name>A0A448V3U0_BARVI</name>
<evidence type="ECO:0000313" key="2">
    <source>
        <dbReference type="Proteomes" id="UP000274201"/>
    </source>
</evidence>
<accession>A0A448V3U0</accession>
<dbReference type="AlphaFoldDB" id="A0A448V3U0"/>
<sequence length="30" mass="3290">MTFRIAMNGGCCIGYNILVLRTIVESNGSR</sequence>